<feature type="domain" description="PIN" evidence="1">
    <location>
        <begin position="18"/>
        <end position="82"/>
    </location>
</feature>
<gene>
    <name evidence="2" type="ORF">H0921_10640</name>
</gene>
<organism evidence="2 3">
    <name type="scientific">Thermogemmata fonticola</name>
    <dbReference type="NCBI Taxonomy" id="2755323"/>
    <lineage>
        <taxon>Bacteria</taxon>
        <taxon>Pseudomonadati</taxon>
        <taxon>Planctomycetota</taxon>
        <taxon>Planctomycetia</taxon>
        <taxon>Gemmatales</taxon>
        <taxon>Gemmataceae</taxon>
        <taxon>Thermogemmata</taxon>
    </lineage>
</organism>
<accession>A0A7V8VF22</accession>
<keyword evidence="3" id="KW-1185">Reference proteome</keyword>
<dbReference type="InterPro" id="IPR002716">
    <property type="entry name" value="PIN_dom"/>
</dbReference>
<dbReference type="CDD" id="cd09881">
    <property type="entry name" value="PIN_VapC4-5_FitB-like"/>
    <property type="match status" value="1"/>
</dbReference>
<dbReference type="InterPro" id="IPR029060">
    <property type="entry name" value="PIN-like_dom_sf"/>
</dbReference>
<evidence type="ECO:0000313" key="3">
    <source>
        <dbReference type="Proteomes" id="UP000542342"/>
    </source>
</evidence>
<evidence type="ECO:0000313" key="2">
    <source>
        <dbReference type="EMBL" id="MBA2226617.1"/>
    </source>
</evidence>
<dbReference type="Pfam" id="PF01850">
    <property type="entry name" value="PIN"/>
    <property type="match status" value="1"/>
</dbReference>
<evidence type="ECO:0000259" key="1">
    <source>
        <dbReference type="Pfam" id="PF01850"/>
    </source>
</evidence>
<dbReference type="SUPFAM" id="SSF88723">
    <property type="entry name" value="PIN domain-like"/>
    <property type="match status" value="1"/>
</dbReference>
<dbReference type="Proteomes" id="UP000542342">
    <property type="component" value="Unassembled WGS sequence"/>
</dbReference>
<name>A0A7V8VF22_9BACT</name>
<proteinExistence type="predicted"/>
<comment type="caution">
    <text evidence="2">The sequence shown here is derived from an EMBL/GenBank/DDBJ whole genome shotgun (WGS) entry which is preliminary data.</text>
</comment>
<dbReference type="AlphaFoldDB" id="A0A7V8VF22"/>
<dbReference type="Gene3D" id="3.40.50.1010">
    <property type="entry name" value="5'-nuclease"/>
    <property type="match status" value="1"/>
</dbReference>
<dbReference type="EMBL" id="JACEFB010000007">
    <property type="protein sequence ID" value="MBA2226617.1"/>
    <property type="molecule type" value="Genomic_DNA"/>
</dbReference>
<sequence length="97" mass="10949">MEKLARLLGWGNNKLSKMRELLQQLIGIDINDPAIFSAYAEIACFSEGQGTRMEDNDVWIAATAKASGCTLLTTDRDFDHLDPTHLRRIWIDPKTQS</sequence>
<reference evidence="2 3" key="1">
    <citation type="submission" date="2020-07" db="EMBL/GenBank/DDBJ databases">
        <title>Thermogemmata thermophila gen. nov., sp. nov., a novel moderate thermophilic planctomycete from a Kamchatka hot spring.</title>
        <authorList>
            <person name="Elcheninov A.G."/>
            <person name="Podosokorskaya O.A."/>
            <person name="Kovaleva O.L."/>
            <person name="Novikov A."/>
            <person name="Bonch-Osmolovskaya E.A."/>
            <person name="Toshchakov S.V."/>
            <person name="Kublanov I.V."/>
        </authorList>
    </citation>
    <scope>NUCLEOTIDE SEQUENCE [LARGE SCALE GENOMIC DNA]</scope>
    <source>
        <strain evidence="2 3">2918</strain>
    </source>
</reference>
<protein>
    <submittedName>
        <fullName evidence="2">Type II toxin-antitoxin system VapC family toxin</fullName>
    </submittedName>
</protein>